<reference evidence="3 4" key="1">
    <citation type="journal article" date="2018" name="Nat. Ecol. Evol.">
        <title>Shark genomes provide insights into elasmobranch evolution and the origin of vertebrates.</title>
        <authorList>
            <person name="Hara Y"/>
            <person name="Yamaguchi K"/>
            <person name="Onimaru K"/>
            <person name="Kadota M"/>
            <person name="Koyanagi M"/>
            <person name="Keeley SD"/>
            <person name="Tatsumi K"/>
            <person name="Tanaka K"/>
            <person name="Motone F"/>
            <person name="Kageyama Y"/>
            <person name="Nozu R"/>
            <person name="Adachi N"/>
            <person name="Nishimura O"/>
            <person name="Nakagawa R"/>
            <person name="Tanegashima C"/>
            <person name="Kiyatake I"/>
            <person name="Matsumoto R"/>
            <person name="Murakumo K"/>
            <person name="Nishida K"/>
            <person name="Terakita A"/>
            <person name="Kuratani S"/>
            <person name="Sato K"/>
            <person name="Hyodo S Kuraku.S."/>
        </authorList>
    </citation>
    <scope>NUCLEOTIDE SEQUENCE [LARGE SCALE GENOMIC DNA]</scope>
</reference>
<dbReference type="OrthoDB" id="9936524at2759"/>
<dbReference type="InterPro" id="IPR011993">
    <property type="entry name" value="PH-like_dom_sf"/>
</dbReference>
<feature type="compositionally biased region" description="Polar residues" evidence="1">
    <location>
        <begin position="517"/>
        <end position="568"/>
    </location>
</feature>
<dbReference type="AlphaFoldDB" id="A0A401RZJ6"/>
<proteinExistence type="predicted"/>
<dbReference type="SMART" id="SM00233">
    <property type="entry name" value="PH"/>
    <property type="match status" value="2"/>
</dbReference>
<sequence>MGNILSCITKKERRLRKPTNKSRDQWEQPTREIYAKVQKKPATELKEAGPIPKAKTHVVQEAKQNDKEDIESKLCYYPIKEWDQSGVKLEDLGKMIYCSKVKICRQPCKDINNRCLILFQNLLLILSEDSHGFTYQGTLPLAGITVNDMDNTDSSSELHHAFQITGPLLHPFTVYCSTEKEVKEWLYYLNKQRQVSSKTADSPRAQTCAGLDRNSLGQSAKSVDLRMLILNRPIQGGERTHINSLGNVIWISENKLQHLPFQDQHDRLLVLFPTTLLILSEENHVLHYKGELPLNAITIFEQGESDSDSHALLIEGKMINQIIVSSQNKTAHQKLIHHLNAAGVTVQRASIVNKGRDYKHSAQCRDQFADEVNPSLGSLRHDDSPKTVYGVFTFPQKPVEMISISEDLPTLVTTNTTHPINPPDYAEPYTPPPMRLSAPAEPFTLNSSAHKHSSSPLPIRGSSMRFSGQNVLALSQPPPSTSGNALIAENRLSLGYTDPFPALKMQPAGSGGRSSHRNIVNSQGSSKHLQSRNFRTSGTNISSLPPVSLQPGSITIDDSPSEESLNNAMSPTYTVPYMPFRLQPAPPARPVWLREPVSRHNSSPLPDGRADQNIPLRKTLTLSQPPTRSNGSFGKNLYPFPPRRLGVPSSPLYAEPFTAAKKQLTPSSGRLSAVGAVSKPNGLLVRDQWSNMHLLALGSVPRSSLPSCSVSESSSCSLVDETPLADPLSPPYAEPYHPQLVSHADHFWMREEVSRRGSAGFPIHCSKDDSSEYHAVIQLLDSYQEGKNISWYSDDSRMSLTSSEHTYAELESLQDESDYRFWDFDFKQQEIPHLSAQTLMKLRQRGIVESRLPGRSHRWS</sequence>
<dbReference type="Gene3D" id="2.30.29.30">
    <property type="entry name" value="Pleckstrin-homology domain (PH domain)/Phosphotyrosine-binding domain (PTB)"/>
    <property type="match status" value="2"/>
</dbReference>
<dbReference type="GO" id="GO:0001786">
    <property type="term" value="F:phosphatidylserine binding"/>
    <property type="evidence" value="ECO:0007669"/>
    <property type="project" value="TreeGrafter"/>
</dbReference>
<dbReference type="EMBL" id="BEZZ01000032">
    <property type="protein sequence ID" value="GCC23510.1"/>
    <property type="molecule type" value="Genomic_DNA"/>
</dbReference>
<gene>
    <name evidence="3" type="ORF">chiPu_0001906</name>
</gene>
<dbReference type="PANTHER" id="PTHR46882">
    <property type="entry name" value="PLECKSTRIN HOMOLOGY DOMAIN-CONTAINING FAMILY N MEMBER 1"/>
    <property type="match status" value="1"/>
</dbReference>
<dbReference type="OMA" id="QPCKDIN"/>
<name>A0A401RZJ6_CHIPU</name>
<dbReference type="GO" id="GO:0043065">
    <property type="term" value="P:positive regulation of apoptotic process"/>
    <property type="evidence" value="ECO:0007669"/>
    <property type="project" value="InterPro"/>
</dbReference>
<organism evidence="3 4">
    <name type="scientific">Chiloscyllium punctatum</name>
    <name type="common">Brownbanded bambooshark</name>
    <name type="synonym">Hemiscyllium punctatum</name>
    <dbReference type="NCBI Taxonomy" id="137246"/>
    <lineage>
        <taxon>Eukaryota</taxon>
        <taxon>Metazoa</taxon>
        <taxon>Chordata</taxon>
        <taxon>Craniata</taxon>
        <taxon>Vertebrata</taxon>
        <taxon>Chondrichthyes</taxon>
        <taxon>Elasmobranchii</taxon>
        <taxon>Galeomorphii</taxon>
        <taxon>Galeoidea</taxon>
        <taxon>Orectolobiformes</taxon>
        <taxon>Hemiscylliidae</taxon>
        <taxon>Chiloscyllium</taxon>
    </lineage>
</organism>
<evidence type="ECO:0000313" key="3">
    <source>
        <dbReference type="EMBL" id="GCC23510.1"/>
    </source>
</evidence>
<dbReference type="GO" id="GO:0031966">
    <property type="term" value="C:mitochondrial membrane"/>
    <property type="evidence" value="ECO:0007669"/>
    <property type="project" value="TreeGrafter"/>
</dbReference>
<dbReference type="InterPro" id="IPR042835">
    <property type="entry name" value="PLEKHN1"/>
</dbReference>
<evidence type="ECO:0000256" key="1">
    <source>
        <dbReference type="SAM" id="MobiDB-lite"/>
    </source>
</evidence>
<dbReference type="GO" id="GO:1901981">
    <property type="term" value="F:phosphatidylinositol phosphate binding"/>
    <property type="evidence" value="ECO:0007669"/>
    <property type="project" value="TreeGrafter"/>
</dbReference>
<feature type="region of interest" description="Disordered" evidence="1">
    <location>
        <begin position="503"/>
        <end position="568"/>
    </location>
</feature>
<keyword evidence="4" id="KW-1185">Reference proteome</keyword>
<evidence type="ECO:0000259" key="2">
    <source>
        <dbReference type="PROSITE" id="PS50003"/>
    </source>
</evidence>
<dbReference type="GO" id="GO:1901612">
    <property type="term" value="F:cardiolipin binding"/>
    <property type="evidence" value="ECO:0007669"/>
    <property type="project" value="InterPro"/>
</dbReference>
<dbReference type="Pfam" id="PF00169">
    <property type="entry name" value="PH"/>
    <property type="match status" value="1"/>
</dbReference>
<protein>
    <recommendedName>
        <fullName evidence="2">PH domain-containing protein</fullName>
    </recommendedName>
</protein>
<dbReference type="STRING" id="137246.A0A401RZJ6"/>
<feature type="domain" description="PH" evidence="2">
    <location>
        <begin position="88"/>
        <end position="194"/>
    </location>
</feature>
<dbReference type="GO" id="GO:0001666">
    <property type="term" value="P:response to hypoxia"/>
    <property type="evidence" value="ECO:0007669"/>
    <property type="project" value="TreeGrafter"/>
</dbReference>
<accession>A0A401RZJ6</accession>
<dbReference type="GO" id="GO:0061158">
    <property type="term" value="P:3'-UTR-mediated mRNA destabilization"/>
    <property type="evidence" value="ECO:0007669"/>
    <property type="project" value="TreeGrafter"/>
</dbReference>
<comment type="caution">
    <text evidence="3">The sequence shown here is derived from an EMBL/GenBank/DDBJ whole genome shotgun (WGS) entry which is preliminary data.</text>
</comment>
<evidence type="ECO:0000313" key="4">
    <source>
        <dbReference type="Proteomes" id="UP000287033"/>
    </source>
</evidence>
<dbReference type="PANTHER" id="PTHR46882:SF1">
    <property type="entry name" value="PLECKSTRIN HOMOLOGY DOMAIN-CONTAINING FAMILY N MEMBER 1"/>
    <property type="match status" value="1"/>
</dbReference>
<dbReference type="SUPFAM" id="SSF50729">
    <property type="entry name" value="PH domain-like"/>
    <property type="match status" value="2"/>
</dbReference>
<dbReference type="GO" id="GO:0070300">
    <property type="term" value="F:phosphatidic acid binding"/>
    <property type="evidence" value="ECO:0007669"/>
    <property type="project" value="TreeGrafter"/>
</dbReference>
<dbReference type="InterPro" id="IPR001849">
    <property type="entry name" value="PH_domain"/>
</dbReference>
<dbReference type="Proteomes" id="UP000287033">
    <property type="component" value="Unassembled WGS sequence"/>
</dbReference>
<dbReference type="GO" id="GO:0005856">
    <property type="term" value="C:cytoskeleton"/>
    <property type="evidence" value="ECO:0007669"/>
    <property type="project" value="TreeGrafter"/>
</dbReference>
<dbReference type="PROSITE" id="PS50003">
    <property type="entry name" value="PH_DOMAIN"/>
    <property type="match status" value="1"/>
</dbReference>